<reference evidence="4 5" key="1">
    <citation type="submission" date="2019-12" db="EMBL/GenBank/DDBJ databases">
        <title>Genomic-based taxomic classification of the family Erythrobacteraceae.</title>
        <authorList>
            <person name="Xu L."/>
        </authorList>
    </citation>
    <scope>NUCLEOTIDE SEQUENCE [LARGE SCALE GENOMIC DNA]</scope>
    <source>
        <strain evidence="4 5">JCM 16677</strain>
    </source>
</reference>
<comment type="caution">
    <text evidence="4">The sequence shown here is derived from an EMBL/GenBank/DDBJ whole genome shotgun (WGS) entry which is preliminary data.</text>
</comment>
<dbReference type="EMBL" id="WTYE01000001">
    <property type="protein sequence ID" value="MXP32061.1"/>
    <property type="molecule type" value="Genomic_DNA"/>
</dbReference>
<name>A0A845AT96_9SPHN</name>
<evidence type="ECO:0000313" key="4">
    <source>
        <dbReference type="EMBL" id="MXP32061.1"/>
    </source>
</evidence>
<keyword evidence="1 4" id="KW-0808">Transferase</keyword>
<sequence length="139" mass="15307">MIKIVAYKAEHFDGVKALWETVFPHDPPWNRAENAIPPKLKVQPDLFLVAINQSVVIGTAMAGYDGHRGWLYSIAVDPNHHRRGVGSRLLAFAEAKLTEMGCAKVNLQIRAGNEAVAAFYGHHGYSVEERVSMGKRLGG</sequence>
<evidence type="ECO:0000259" key="3">
    <source>
        <dbReference type="PROSITE" id="PS51186"/>
    </source>
</evidence>
<evidence type="ECO:0000313" key="5">
    <source>
        <dbReference type="Proteomes" id="UP000446786"/>
    </source>
</evidence>
<dbReference type="AlphaFoldDB" id="A0A845AT96"/>
<organism evidence="4 5">
    <name type="scientific">Parerythrobacter jejuensis</name>
    <dbReference type="NCBI Taxonomy" id="795812"/>
    <lineage>
        <taxon>Bacteria</taxon>
        <taxon>Pseudomonadati</taxon>
        <taxon>Pseudomonadota</taxon>
        <taxon>Alphaproteobacteria</taxon>
        <taxon>Sphingomonadales</taxon>
        <taxon>Erythrobacteraceae</taxon>
        <taxon>Parerythrobacter</taxon>
    </lineage>
</organism>
<dbReference type="SUPFAM" id="SSF55729">
    <property type="entry name" value="Acyl-CoA N-acyltransferases (Nat)"/>
    <property type="match status" value="1"/>
</dbReference>
<dbReference type="Pfam" id="PF00583">
    <property type="entry name" value="Acetyltransf_1"/>
    <property type="match status" value="1"/>
</dbReference>
<dbReference type="PANTHER" id="PTHR43877">
    <property type="entry name" value="AMINOALKYLPHOSPHONATE N-ACETYLTRANSFERASE-RELATED-RELATED"/>
    <property type="match status" value="1"/>
</dbReference>
<dbReference type="GO" id="GO:0016747">
    <property type="term" value="F:acyltransferase activity, transferring groups other than amino-acyl groups"/>
    <property type="evidence" value="ECO:0007669"/>
    <property type="project" value="InterPro"/>
</dbReference>
<dbReference type="CDD" id="cd04301">
    <property type="entry name" value="NAT_SF"/>
    <property type="match status" value="1"/>
</dbReference>
<dbReference type="RefSeq" id="WP_160779440.1">
    <property type="nucleotide sequence ID" value="NZ_BAAAZF010000001.1"/>
</dbReference>
<gene>
    <name evidence="4" type="ORF">GRI94_09535</name>
</gene>
<protein>
    <submittedName>
        <fullName evidence="4">GNAT family acetyltransferase</fullName>
        <ecNumber evidence="4">2.3.1.-</ecNumber>
    </submittedName>
</protein>
<proteinExistence type="predicted"/>
<dbReference type="InterPro" id="IPR016181">
    <property type="entry name" value="Acyl_CoA_acyltransferase"/>
</dbReference>
<dbReference type="Gene3D" id="3.40.630.30">
    <property type="match status" value="1"/>
</dbReference>
<dbReference type="PROSITE" id="PS51186">
    <property type="entry name" value="GNAT"/>
    <property type="match status" value="1"/>
</dbReference>
<dbReference type="Proteomes" id="UP000446786">
    <property type="component" value="Unassembled WGS sequence"/>
</dbReference>
<dbReference type="InterPro" id="IPR050832">
    <property type="entry name" value="Bact_Acetyltransf"/>
</dbReference>
<dbReference type="OrthoDB" id="1821130at2"/>
<keyword evidence="5" id="KW-1185">Reference proteome</keyword>
<dbReference type="InterPro" id="IPR000182">
    <property type="entry name" value="GNAT_dom"/>
</dbReference>
<dbReference type="NCBIfam" id="NF002959">
    <property type="entry name" value="PRK03624.1"/>
    <property type="match status" value="1"/>
</dbReference>
<feature type="domain" description="N-acetyltransferase" evidence="3">
    <location>
        <begin position="2"/>
        <end position="139"/>
    </location>
</feature>
<dbReference type="EC" id="2.3.1.-" evidence="4"/>
<keyword evidence="2 4" id="KW-0012">Acyltransferase</keyword>
<evidence type="ECO:0000256" key="1">
    <source>
        <dbReference type="ARBA" id="ARBA00022679"/>
    </source>
</evidence>
<evidence type="ECO:0000256" key="2">
    <source>
        <dbReference type="ARBA" id="ARBA00023315"/>
    </source>
</evidence>
<accession>A0A845AT96</accession>